<gene>
    <name evidence="2" type="ORF">MDG893_15412</name>
</gene>
<dbReference type="InterPro" id="IPR000073">
    <property type="entry name" value="AB_hydrolase_1"/>
</dbReference>
<dbReference type="Proteomes" id="UP000005856">
    <property type="component" value="Unassembled WGS sequence"/>
</dbReference>
<keyword evidence="2" id="KW-0808">Transferase</keyword>
<comment type="caution">
    <text evidence="2">The sequence shown here is derived from an EMBL/GenBank/DDBJ whole genome shotgun (WGS) entry which is preliminary data.</text>
</comment>
<dbReference type="PANTHER" id="PTHR43433">
    <property type="entry name" value="HYDROLASE, ALPHA/BETA FOLD FAMILY PROTEIN"/>
    <property type="match status" value="1"/>
</dbReference>
<dbReference type="Pfam" id="PF00561">
    <property type="entry name" value="Abhydrolase_1"/>
    <property type="match status" value="1"/>
</dbReference>
<dbReference type="SUPFAM" id="SSF53474">
    <property type="entry name" value="alpha/beta-Hydrolases"/>
    <property type="match status" value="1"/>
</dbReference>
<evidence type="ECO:0000313" key="2">
    <source>
        <dbReference type="EMBL" id="EDM48201.1"/>
    </source>
</evidence>
<keyword evidence="2" id="KW-0012">Acyltransferase</keyword>
<dbReference type="RefSeq" id="WP_007153208.1">
    <property type="nucleotide sequence ID" value="NZ_ABCP01000008.1"/>
</dbReference>
<dbReference type="AlphaFoldDB" id="A6EYW1"/>
<evidence type="ECO:0000259" key="1">
    <source>
        <dbReference type="Pfam" id="PF00561"/>
    </source>
</evidence>
<dbReference type="InterPro" id="IPR050471">
    <property type="entry name" value="AB_hydrolase"/>
</dbReference>
<dbReference type="eggNOG" id="COG0596">
    <property type="taxonomic scope" value="Bacteria"/>
</dbReference>
<reference evidence="2 3" key="1">
    <citation type="submission" date="2007-06" db="EMBL/GenBank/DDBJ databases">
        <authorList>
            <person name="Green D."/>
            <person name="Ferriera S."/>
            <person name="Johnson J."/>
            <person name="Kravitz S."/>
            <person name="Beeson K."/>
            <person name="Sutton G."/>
            <person name="Rogers Y.-H."/>
            <person name="Friedman R."/>
            <person name="Frazier M."/>
            <person name="Venter J.C."/>
        </authorList>
    </citation>
    <scope>NUCLEOTIDE SEQUENCE [LARGE SCALE GENOMIC DNA]</scope>
    <source>
        <strain evidence="2 3">DG893</strain>
    </source>
</reference>
<sequence>MPSVVIDGIKTEYDVIGSGPPLLMFAPGGFDASMDKWSNLGVYAKIKLLDHLPASYSCIIFDRRETGKSGGRVQRITWADYVAQGKGLLDHLGYKAAHLMGGCMGCCPVAAFATMHPEMVLSMVQYWPVGGAGFRMNASRRFSIHLAYVEEHGLDGVVKLARTTTDGFGKDPRIGPWGPVIRRDDDFADHYAKHDLANYKLVIAGLARTLVDRDTAPGAEPEDLMQLNIPTLIIPGRDAAHSMSAARYLEECCSGAEYWDVLPDQQTEETAPARILEFLGKVPA</sequence>
<keyword evidence="2" id="KW-0378">Hydrolase</keyword>
<dbReference type="Gene3D" id="3.40.50.1820">
    <property type="entry name" value="alpha/beta hydrolase"/>
    <property type="match status" value="1"/>
</dbReference>
<proteinExistence type="predicted"/>
<name>A6EYW1_9GAMM</name>
<dbReference type="InterPro" id="IPR029058">
    <property type="entry name" value="AB_hydrolase_fold"/>
</dbReference>
<dbReference type="GO" id="GO:0016787">
    <property type="term" value="F:hydrolase activity"/>
    <property type="evidence" value="ECO:0007669"/>
    <property type="project" value="UniProtKB-KW"/>
</dbReference>
<organism evidence="2 3">
    <name type="scientific">Marinobacter algicola DG893</name>
    <dbReference type="NCBI Taxonomy" id="443152"/>
    <lineage>
        <taxon>Bacteria</taxon>
        <taxon>Pseudomonadati</taxon>
        <taxon>Pseudomonadota</taxon>
        <taxon>Gammaproteobacteria</taxon>
        <taxon>Pseudomonadales</taxon>
        <taxon>Marinobacteraceae</taxon>
        <taxon>Marinobacter</taxon>
    </lineage>
</organism>
<accession>A6EYW1</accession>
<dbReference type="STRING" id="443152.MDG893_15412"/>
<dbReference type="EMBL" id="ABCP01000008">
    <property type="protein sequence ID" value="EDM48201.1"/>
    <property type="molecule type" value="Genomic_DNA"/>
</dbReference>
<dbReference type="GO" id="GO:0016746">
    <property type="term" value="F:acyltransferase activity"/>
    <property type="evidence" value="ECO:0007669"/>
    <property type="project" value="UniProtKB-KW"/>
</dbReference>
<keyword evidence="3" id="KW-1185">Reference proteome</keyword>
<dbReference type="OrthoDB" id="2086224at2"/>
<evidence type="ECO:0000313" key="3">
    <source>
        <dbReference type="Proteomes" id="UP000005856"/>
    </source>
</evidence>
<feature type="domain" description="AB hydrolase-1" evidence="1">
    <location>
        <begin position="21"/>
        <end position="124"/>
    </location>
</feature>
<dbReference type="PANTHER" id="PTHR43433:SF10">
    <property type="entry name" value="AB HYDROLASE-1 DOMAIN-CONTAINING PROTEIN"/>
    <property type="match status" value="1"/>
</dbReference>
<protein>
    <submittedName>
        <fullName evidence="2">Putative hydrolases or acyltransferases(Alpha/beta hydrolase superfamily) protein</fullName>
    </submittedName>
</protein>